<evidence type="ECO:0000313" key="1">
    <source>
        <dbReference type="EMBL" id="KAK4117204.1"/>
    </source>
</evidence>
<comment type="caution">
    <text evidence="1">The sequence shown here is derived from an EMBL/GenBank/DDBJ whole genome shotgun (WGS) entry which is preliminary data.</text>
</comment>
<gene>
    <name evidence="1" type="ORF">N656DRAFT_20929</name>
</gene>
<accession>A0AAN6YYA1</accession>
<sequence>MSGQAIRRTGSKAAGDVVLLVVVDDVLMRCSSLIYWRDWDPRMPVTAAWLACSTSVQVLQPMKTAVLTPNDSTGNCDICRRAMLCCSIAAPDSRPRYGVGLRAGQWSLPEPRLFRLHGSGADAVASPLQLPDPRTEAPAILWGSSSPSGVGLWGESELSCAIVAA</sequence>
<organism evidence="1 2">
    <name type="scientific">Canariomyces notabilis</name>
    <dbReference type="NCBI Taxonomy" id="2074819"/>
    <lineage>
        <taxon>Eukaryota</taxon>
        <taxon>Fungi</taxon>
        <taxon>Dikarya</taxon>
        <taxon>Ascomycota</taxon>
        <taxon>Pezizomycotina</taxon>
        <taxon>Sordariomycetes</taxon>
        <taxon>Sordariomycetidae</taxon>
        <taxon>Sordariales</taxon>
        <taxon>Chaetomiaceae</taxon>
        <taxon>Canariomyces</taxon>
    </lineage>
</organism>
<evidence type="ECO:0000313" key="2">
    <source>
        <dbReference type="Proteomes" id="UP001302812"/>
    </source>
</evidence>
<name>A0AAN6YYA1_9PEZI</name>
<dbReference type="GeneID" id="89933026"/>
<dbReference type="Proteomes" id="UP001302812">
    <property type="component" value="Unassembled WGS sequence"/>
</dbReference>
<keyword evidence="2" id="KW-1185">Reference proteome</keyword>
<dbReference type="RefSeq" id="XP_064674774.1">
    <property type="nucleotide sequence ID" value="XM_064808903.1"/>
</dbReference>
<dbReference type="AlphaFoldDB" id="A0AAN6YYA1"/>
<reference evidence="1" key="2">
    <citation type="submission" date="2023-05" db="EMBL/GenBank/DDBJ databases">
        <authorList>
            <consortium name="Lawrence Berkeley National Laboratory"/>
            <person name="Steindorff A."/>
            <person name="Hensen N."/>
            <person name="Bonometti L."/>
            <person name="Westerberg I."/>
            <person name="Brannstrom I.O."/>
            <person name="Guillou S."/>
            <person name="Cros-Aarteil S."/>
            <person name="Calhoun S."/>
            <person name="Haridas S."/>
            <person name="Kuo A."/>
            <person name="Mondo S."/>
            <person name="Pangilinan J."/>
            <person name="Riley R."/>
            <person name="Labutti K."/>
            <person name="Andreopoulos B."/>
            <person name="Lipzen A."/>
            <person name="Chen C."/>
            <person name="Yanf M."/>
            <person name="Daum C."/>
            <person name="Ng V."/>
            <person name="Clum A."/>
            <person name="Ohm R."/>
            <person name="Martin F."/>
            <person name="Silar P."/>
            <person name="Natvig D."/>
            <person name="Lalanne C."/>
            <person name="Gautier V."/>
            <person name="Ament-Velasquez S.L."/>
            <person name="Kruys A."/>
            <person name="Hutchinson M.I."/>
            <person name="Powell A.J."/>
            <person name="Barry K."/>
            <person name="Miller A.N."/>
            <person name="Grigoriev I.V."/>
            <person name="Debuchy R."/>
            <person name="Gladieux P."/>
            <person name="Thoren M.H."/>
            <person name="Johannesson H."/>
        </authorList>
    </citation>
    <scope>NUCLEOTIDE SEQUENCE</scope>
    <source>
        <strain evidence="1">CBS 508.74</strain>
    </source>
</reference>
<proteinExistence type="predicted"/>
<dbReference type="EMBL" id="MU853332">
    <property type="protein sequence ID" value="KAK4117204.1"/>
    <property type="molecule type" value="Genomic_DNA"/>
</dbReference>
<reference evidence="1" key="1">
    <citation type="journal article" date="2023" name="Mol. Phylogenet. Evol.">
        <title>Genome-scale phylogeny and comparative genomics of the fungal order Sordariales.</title>
        <authorList>
            <person name="Hensen N."/>
            <person name="Bonometti L."/>
            <person name="Westerberg I."/>
            <person name="Brannstrom I.O."/>
            <person name="Guillou S."/>
            <person name="Cros-Aarteil S."/>
            <person name="Calhoun S."/>
            <person name="Haridas S."/>
            <person name="Kuo A."/>
            <person name="Mondo S."/>
            <person name="Pangilinan J."/>
            <person name="Riley R."/>
            <person name="LaButti K."/>
            <person name="Andreopoulos B."/>
            <person name="Lipzen A."/>
            <person name="Chen C."/>
            <person name="Yan M."/>
            <person name="Daum C."/>
            <person name="Ng V."/>
            <person name="Clum A."/>
            <person name="Steindorff A."/>
            <person name="Ohm R.A."/>
            <person name="Martin F."/>
            <person name="Silar P."/>
            <person name="Natvig D.O."/>
            <person name="Lalanne C."/>
            <person name="Gautier V."/>
            <person name="Ament-Velasquez S.L."/>
            <person name="Kruys A."/>
            <person name="Hutchinson M.I."/>
            <person name="Powell A.J."/>
            <person name="Barry K."/>
            <person name="Miller A.N."/>
            <person name="Grigoriev I.V."/>
            <person name="Debuchy R."/>
            <person name="Gladieux P."/>
            <person name="Hiltunen Thoren M."/>
            <person name="Johannesson H."/>
        </authorList>
    </citation>
    <scope>NUCLEOTIDE SEQUENCE</scope>
    <source>
        <strain evidence="1">CBS 508.74</strain>
    </source>
</reference>
<protein>
    <submittedName>
        <fullName evidence="1">Uncharacterized protein</fullName>
    </submittedName>
</protein>